<dbReference type="GO" id="GO:0016702">
    <property type="term" value="F:oxidoreductase activity, acting on single donors with incorporation of molecular oxygen, incorporation of two atoms of oxygen"/>
    <property type="evidence" value="ECO:0007669"/>
    <property type="project" value="InterPro"/>
</dbReference>
<dbReference type="OrthoDB" id="1722017at2759"/>
<name>A0A835H1C8_9MAGN</name>
<organism evidence="2 3">
    <name type="scientific">Coptis chinensis</name>
    <dbReference type="NCBI Taxonomy" id="261450"/>
    <lineage>
        <taxon>Eukaryota</taxon>
        <taxon>Viridiplantae</taxon>
        <taxon>Streptophyta</taxon>
        <taxon>Embryophyta</taxon>
        <taxon>Tracheophyta</taxon>
        <taxon>Spermatophyta</taxon>
        <taxon>Magnoliopsida</taxon>
        <taxon>Ranunculales</taxon>
        <taxon>Ranunculaceae</taxon>
        <taxon>Coptidoideae</taxon>
        <taxon>Coptis</taxon>
    </lineage>
</organism>
<accession>A0A835H1C8</accession>
<dbReference type="GO" id="GO:0046872">
    <property type="term" value="F:metal ion binding"/>
    <property type="evidence" value="ECO:0007669"/>
    <property type="project" value="InterPro"/>
</dbReference>
<dbReference type="InterPro" id="IPR013819">
    <property type="entry name" value="LipOase_C"/>
</dbReference>
<evidence type="ECO:0000313" key="3">
    <source>
        <dbReference type="Proteomes" id="UP000631114"/>
    </source>
</evidence>
<reference evidence="2 3" key="1">
    <citation type="submission" date="2020-10" db="EMBL/GenBank/DDBJ databases">
        <title>The Coptis chinensis genome and diversification of protoberbering-type alkaloids.</title>
        <authorList>
            <person name="Wang B."/>
            <person name="Shu S."/>
            <person name="Song C."/>
            <person name="Liu Y."/>
        </authorList>
    </citation>
    <scope>NUCLEOTIDE SEQUENCE [LARGE SCALE GENOMIC DNA]</scope>
    <source>
        <strain evidence="2">HL-2020</strain>
        <tissue evidence="2">Leaf</tissue>
    </source>
</reference>
<dbReference type="PROSITE" id="PS51393">
    <property type="entry name" value="LIPOXYGENASE_3"/>
    <property type="match status" value="1"/>
</dbReference>
<dbReference type="EMBL" id="JADFTS010000009">
    <property type="protein sequence ID" value="KAF9589967.1"/>
    <property type="molecule type" value="Genomic_DNA"/>
</dbReference>
<evidence type="ECO:0000313" key="2">
    <source>
        <dbReference type="EMBL" id="KAF9589967.1"/>
    </source>
</evidence>
<keyword evidence="3" id="KW-1185">Reference proteome</keyword>
<dbReference type="AlphaFoldDB" id="A0A835H1C8"/>
<proteinExistence type="predicted"/>
<evidence type="ECO:0000259" key="1">
    <source>
        <dbReference type="PROSITE" id="PS51393"/>
    </source>
</evidence>
<gene>
    <name evidence="2" type="ORF">IFM89_029583</name>
</gene>
<sequence length="154" mass="17542">MTTYTAYCFRYERVDIRVLINALFGVRARLVDKDLAPKWDPSCLDKVMREMVDHYFSPLSESEPKLELPVKIARSVLLIGDILQKPYLPFETPAGLKELREKELSDLRGDGQGEGSTRIGYMTTPYIMIIQTKGLILLGPNLEVKQFLYQGGVE</sequence>
<dbReference type="InterPro" id="IPR045004">
    <property type="entry name" value="ECH_dom"/>
</dbReference>
<protein>
    <recommendedName>
        <fullName evidence="1">Lipoxygenase domain-containing protein</fullName>
    </recommendedName>
</protein>
<dbReference type="Gene3D" id="3.90.226.10">
    <property type="entry name" value="2-enoyl-CoA Hydratase, Chain A, domain 1"/>
    <property type="match status" value="1"/>
</dbReference>
<dbReference type="Proteomes" id="UP000631114">
    <property type="component" value="Unassembled WGS sequence"/>
</dbReference>
<feature type="domain" description="Lipoxygenase" evidence="1">
    <location>
        <begin position="86"/>
        <end position="114"/>
    </location>
</feature>
<dbReference type="Pfam" id="PF16113">
    <property type="entry name" value="ECH_2"/>
    <property type="match status" value="1"/>
</dbReference>
<comment type="caution">
    <text evidence="2">The sequence shown here is derived from an EMBL/GenBank/DDBJ whole genome shotgun (WGS) entry which is preliminary data.</text>
</comment>